<gene>
    <name evidence="1" type="ORF">MMEN_LOCUS19086</name>
</gene>
<comment type="caution">
    <text evidence="1">The sequence shown here is derived from an EMBL/GenBank/DDBJ whole genome shotgun (WGS) entry which is preliminary data.</text>
</comment>
<dbReference type="AlphaFoldDB" id="A0A8S4BQ12"/>
<dbReference type="Proteomes" id="UP000677803">
    <property type="component" value="Unassembled WGS sequence"/>
</dbReference>
<accession>A0A8S4BQ12</accession>
<sequence length="64" mass="7146">MSAAFTDGGQEGLWRQHVELLMVHFPFLNILGRRSTAEAGQKAWMTCGAGEERTMPALERLDLI</sequence>
<keyword evidence="2" id="KW-1185">Reference proteome</keyword>
<evidence type="ECO:0000313" key="1">
    <source>
        <dbReference type="EMBL" id="CAG6011866.1"/>
    </source>
</evidence>
<dbReference type="EMBL" id="CAJRST010038444">
    <property type="protein sequence ID" value="CAG6011866.1"/>
    <property type="molecule type" value="Genomic_DNA"/>
</dbReference>
<evidence type="ECO:0000313" key="2">
    <source>
        <dbReference type="Proteomes" id="UP000677803"/>
    </source>
</evidence>
<organism evidence="1 2">
    <name type="scientific">Menidia menidia</name>
    <name type="common">Atlantic silverside</name>
    <dbReference type="NCBI Taxonomy" id="238744"/>
    <lineage>
        <taxon>Eukaryota</taxon>
        <taxon>Metazoa</taxon>
        <taxon>Chordata</taxon>
        <taxon>Craniata</taxon>
        <taxon>Vertebrata</taxon>
        <taxon>Euteleostomi</taxon>
        <taxon>Actinopterygii</taxon>
        <taxon>Neopterygii</taxon>
        <taxon>Teleostei</taxon>
        <taxon>Neoteleostei</taxon>
        <taxon>Acanthomorphata</taxon>
        <taxon>Ovalentaria</taxon>
        <taxon>Atherinomorphae</taxon>
        <taxon>Atheriniformes</taxon>
        <taxon>Atherinopsidae</taxon>
        <taxon>Menidiinae</taxon>
        <taxon>Menidia</taxon>
    </lineage>
</organism>
<protein>
    <submittedName>
        <fullName evidence="1">(Atlantic silverside) hypothetical protein</fullName>
    </submittedName>
</protein>
<name>A0A8S4BQ12_9TELE</name>
<proteinExistence type="predicted"/>
<reference evidence="1" key="1">
    <citation type="submission" date="2021-05" db="EMBL/GenBank/DDBJ databases">
        <authorList>
            <person name="Tigano A."/>
        </authorList>
    </citation>
    <scope>NUCLEOTIDE SEQUENCE</scope>
</reference>